<dbReference type="EMBL" id="BJNH01000023">
    <property type="protein sequence ID" value="GEC25304.1"/>
    <property type="molecule type" value="Genomic_DNA"/>
</dbReference>
<dbReference type="SMART" id="SM00347">
    <property type="entry name" value="HTH_MARR"/>
    <property type="match status" value="1"/>
</dbReference>
<accession>A0ABQ0RXC1</accession>
<dbReference type="PROSITE" id="PS50995">
    <property type="entry name" value="HTH_MARR_2"/>
    <property type="match status" value="1"/>
</dbReference>
<dbReference type="Gene3D" id="1.10.10.10">
    <property type="entry name" value="Winged helix-like DNA-binding domain superfamily/Winged helix DNA-binding domain"/>
    <property type="match status" value="1"/>
</dbReference>
<evidence type="ECO:0000256" key="3">
    <source>
        <dbReference type="ARBA" id="ARBA00023163"/>
    </source>
</evidence>
<dbReference type="SUPFAM" id="SSF46785">
    <property type="entry name" value="Winged helix' DNA-binding domain"/>
    <property type="match status" value="1"/>
</dbReference>
<protein>
    <recommendedName>
        <fullName evidence="5">HTH marR-type domain-containing protein</fullName>
    </recommendedName>
</protein>
<evidence type="ECO:0000313" key="7">
    <source>
        <dbReference type="Proteomes" id="UP000320693"/>
    </source>
</evidence>
<proteinExistence type="predicted"/>
<dbReference type="PANTHER" id="PTHR33164:SF64">
    <property type="entry name" value="TRANSCRIPTIONAL REGULATOR SLYA"/>
    <property type="match status" value="1"/>
</dbReference>
<keyword evidence="2" id="KW-0238">DNA-binding</keyword>
<comment type="caution">
    <text evidence="6">The sequence shown here is derived from an EMBL/GenBank/DDBJ whole genome shotgun (WGS) entry which is preliminary data.</text>
</comment>
<name>A0ABQ0RXC1_9PSEU</name>
<evidence type="ECO:0000256" key="2">
    <source>
        <dbReference type="ARBA" id="ARBA00023125"/>
    </source>
</evidence>
<dbReference type="Proteomes" id="UP000320693">
    <property type="component" value="Unassembled WGS sequence"/>
</dbReference>
<dbReference type="PANTHER" id="PTHR33164">
    <property type="entry name" value="TRANSCRIPTIONAL REGULATOR, MARR FAMILY"/>
    <property type="match status" value="1"/>
</dbReference>
<reference evidence="6 7" key="1">
    <citation type="submission" date="2019-06" db="EMBL/GenBank/DDBJ databases">
        <title>Whole genome shotgun sequence of Pseudonocardia saturnea NBRC 14499.</title>
        <authorList>
            <person name="Hosoyama A."/>
            <person name="Uohara A."/>
            <person name="Ohji S."/>
            <person name="Ichikawa N."/>
        </authorList>
    </citation>
    <scope>NUCLEOTIDE SEQUENCE [LARGE SCALE GENOMIC DNA]</scope>
    <source>
        <strain evidence="6 7">NBRC 14499</strain>
    </source>
</reference>
<feature type="compositionally biased region" description="Acidic residues" evidence="4">
    <location>
        <begin position="9"/>
        <end position="19"/>
    </location>
</feature>
<dbReference type="InterPro" id="IPR000835">
    <property type="entry name" value="HTH_MarR-typ"/>
</dbReference>
<evidence type="ECO:0000256" key="1">
    <source>
        <dbReference type="ARBA" id="ARBA00023015"/>
    </source>
</evidence>
<organism evidence="6 7">
    <name type="scientific">Pseudonocardia saturnea</name>
    <dbReference type="NCBI Taxonomy" id="33909"/>
    <lineage>
        <taxon>Bacteria</taxon>
        <taxon>Bacillati</taxon>
        <taxon>Actinomycetota</taxon>
        <taxon>Actinomycetes</taxon>
        <taxon>Pseudonocardiales</taxon>
        <taxon>Pseudonocardiaceae</taxon>
        <taxon>Pseudonocardia</taxon>
    </lineage>
</organism>
<dbReference type="InterPro" id="IPR036390">
    <property type="entry name" value="WH_DNA-bd_sf"/>
</dbReference>
<dbReference type="Pfam" id="PF12802">
    <property type="entry name" value="MarR_2"/>
    <property type="match status" value="1"/>
</dbReference>
<keyword evidence="7" id="KW-1185">Reference proteome</keyword>
<dbReference type="InterPro" id="IPR039422">
    <property type="entry name" value="MarR/SlyA-like"/>
</dbReference>
<keyword evidence="1" id="KW-0805">Transcription regulation</keyword>
<dbReference type="PROSITE" id="PS01117">
    <property type="entry name" value="HTH_MARR_1"/>
    <property type="match status" value="1"/>
</dbReference>
<feature type="region of interest" description="Disordered" evidence="4">
    <location>
        <begin position="1"/>
        <end position="40"/>
    </location>
</feature>
<evidence type="ECO:0000259" key="5">
    <source>
        <dbReference type="PROSITE" id="PS50995"/>
    </source>
</evidence>
<dbReference type="InterPro" id="IPR023187">
    <property type="entry name" value="Tscrpt_reg_MarR-type_CS"/>
</dbReference>
<gene>
    <name evidence="6" type="ORF">PSA01_23330</name>
</gene>
<keyword evidence="3" id="KW-0804">Transcription</keyword>
<dbReference type="InterPro" id="IPR036388">
    <property type="entry name" value="WH-like_DNA-bd_sf"/>
</dbReference>
<evidence type="ECO:0000313" key="6">
    <source>
        <dbReference type="EMBL" id="GEC25304.1"/>
    </source>
</evidence>
<feature type="domain" description="HTH marR-type" evidence="5">
    <location>
        <begin position="42"/>
        <end position="173"/>
    </location>
</feature>
<sequence length="173" mass="18269">MGTVTSPSIEDDSVYDDSDCVTTPNARTEGGPVTAAEPRTGAPAAAAALGRAAHRVERRIEEIVRPPAGPGLDGWRVLDLLADGEGHPMSEIAAYAMVPAPTLTKIVDRLVDRGLVHRRPDDADRRRVLVFGTDRGRELHAALRPRVAEIELEVLGALGADAGTVLAALSRLG</sequence>
<evidence type="ECO:0000256" key="4">
    <source>
        <dbReference type="SAM" id="MobiDB-lite"/>
    </source>
</evidence>